<evidence type="ECO:0000313" key="2">
    <source>
        <dbReference type="EMBL" id="PPK70226.1"/>
    </source>
</evidence>
<dbReference type="AlphaFoldDB" id="A0A2S6GYI6"/>
<name>A0A2S6GYI6_9PSEU</name>
<dbReference type="OrthoDB" id="4772660at2"/>
<keyword evidence="1" id="KW-0472">Membrane</keyword>
<keyword evidence="1" id="KW-1133">Transmembrane helix</keyword>
<feature type="transmembrane region" description="Helical" evidence="1">
    <location>
        <begin position="12"/>
        <end position="30"/>
    </location>
</feature>
<organism evidence="2 3">
    <name type="scientific">Actinokineospora auranticolor</name>
    <dbReference type="NCBI Taxonomy" id="155976"/>
    <lineage>
        <taxon>Bacteria</taxon>
        <taxon>Bacillati</taxon>
        <taxon>Actinomycetota</taxon>
        <taxon>Actinomycetes</taxon>
        <taxon>Pseudonocardiales</taxon>
        <taxon>Pseudonocardiaceae</taxon>
        <taxon>Actinokineospora</taxon>
    </lineage>
</organism>
<dbReference type="EMBL" id="PTIX01000002">
    <property type="protein sequence ID" value="PPK70226.1"/>
    <property type="molecule type" value="Genomic_DNA"/>
</dbReference>
<keyword evidence="3" id="KW-1185">Reference proteome</keyword>
<sequence length="178" mass="18724">MASNRLTHGPRDMLLSLLALLVIIGAILFLNRGCSFSPGTPVSDPATAPKVDVAASLSRAKEPFRVRVPAVPEGWRGNSFTSGKVEPSGRVVRAGWLTPEKFMQLSQSDADIMPLVASETGEGAGATGTVDVSGTQWTVFPGRRAEKAWVADVDGVRLLITGTGSENDFRTLATASTA</sequence>
<keyword evidence="1" id="KW-0812">Transmembrane</keyword>
<dbReference type="RefSeq" id="WP_104477051.1">
    <property type="nucleotide sequence ID" value="NZ_CP154825.1"/>
</dbReference>
<proteinExistence type="predicted"/>
<reference evidence="2 3" key="1">
    <citation type="submission" date="2018-02" db="EMBL/GenBank/DDBJ databases">
        <title>Genomic Encyclopedia of Archaeal and Bacterial Type Strains, Phase II (KMG-II): from individual species to whole genera.</title>
        <authorList>
            <person name="Goeker M."/>
        </authorList>
    </citation>
    <scope>NUCLEOTIDE SEQUENCE [LARGE SCALE GENOMIC DNA]</scope>
    <source>
        <strain evidence="2 3">YU 961-1</strain>
    </source>
</reference>
<comment type="caution">
    <text evidence="2">The sequence shown here is derived from an EMBL/GenBank/DDBJ whole genome shotgun (WGS) entry which is preliminary data.</text>
</comment>
<dbReference type="InterPro" id="IPR025339">
    <property type="entry name" value="DUF4245"/>
</dbReference>
<evidence type="ECO:0000256" key="1">
    <source>
        <dbReference type="SAM" id="Phobius"/>
    </source>
</evidence>
<evidence type="ECO:0000313" key="3">
    <source>
        <dbReference type="Proteomes" id="UP000239203"/>
    </source>
</evidence>
<protein>
    <submittedName>
        <fullName evidence="2">Uncharacterized protein DUF4245</fullName>
    </submittedName>
</protein>
<dbReference type="Proteomes" id="UP000239203">
    <property type="component" value="Unassembled WGS sequence"/>
</dbReference>
<accession>A0A2S6GYI6</accession>
<dbReference type="Pfam" id="PF14030">
    <property type="entry name" value="DUF4245"/>
    <property type="match status" value="1"/>
</dbReference>
<gene>
    <name evidence="2" type="ORF">CLV40_102137</name>
</gene>